<feature type="non-terminal residue" evidence="3">
    <location>
        <position position="1"/>
    </location>
</feature>
<proteinExistence type="predicted"/>
<dbReference type="Pfam" id="PF18676">
    <property type="entry name" value="MBG_2"/>
    <property type="match status" value="3"/>
</dbReference>
<dbReference type="Proteomes" id="UP000606008">
    <property type="component" value="Unassembled WGS sequence"/>
</dbReference>
<evidence type="ECO:0000259" key="2">
    <source>
        <dbReference type="Pfam" id="PF18962"/>
    </source>
</evidence>
<dbReference type="EMBL" id="WAEL01000018">
    <property type="protein sequence ID" value="NID13823.1"/>
    <property type="molecule type" value="Genomic_DNA"/>
</dbReference>
<evidence type="ECO:0000313" key="4">
    <source>
        <dbReference type="Proteomes" id="UP000606008"/>
    </source>
</evidence>
<dbReference type="InterPro" id="IPR041286">
    <property type="entry name" value="MBG_2"/>
</dbReference>
<dbReference type="RefSeq" id="WP_166694329.1">
    <property type="nucleotide sequence ID" value="NZ_WAEL01000018.1"/>
</dbReference>
<protein>
    <submittedName>
        <fullName evidence="3">T9SS type A sorting domain-containing protein</fullName>
    </submittedName>
</protein>
<feature type="domain" description="MBG" evidence="1">
    <location>
        <begin position="160"/>
        <end position="232"/>
    </location>
</feature>
<sequence length="628" mass="65213">ADITAKSITIIADAKSKVYGEADPALTAATPAGVITGDMATGALTRAPGSSVGTYAISKGTYTYGANYTESFTGADLTITKKTIAVAAVAKTKVYGENDPTLTYTFSPALVSGDAFSGALTRASGNDVGTYAIQQGTLALSSNYTLNFTGANLTITKKTVTVTAEAKTKVYGTADPMLTYTYSPALVGNDSFSGALTRVAGEDVANSPYAIQQGTLALSSNYTLNYVGANLTITPQTANPLANTYYTGSTFFWTPSTTSSNAVLTLAATIKNSPNYGGDIRTAKVSFFIRNGQTVTPISGAQNLPVGLVNPNDLSVGSAATTVQYNLGSADYATLEIGISVSGNYTANPSQEFDKIITVAKPIPGGLIVGNAVLDDAGSSGYVSGSVTVGFGVQYNKSLKNPQGSVDMLVTSFRKSDGSPDITKHVYRIKSNAISVLSVGKPSSSDAQFTSKANISEVVNGVDQAIEGNCTMQFNMKQGPNDGPAGDEVAITIYRAKGGIWYSNNWNGTQTVLKQIETGNVSVSGGSAGTPRMGVEESSEPMMQLTVEASPNPTKGLLNVSVKGAGDQPSVKIRLYNLLQGVSGEWALDLQDGQGQKTIDIQSVNEGMYFLSVEGTNGRAVQRVLKGN</sequence>
<organism evidence="3 4">
    <name type="scientific">Fibrivirga algicola</name>
    <dbReference type="NCBI Taxonomy" id="2950420"/>
    <lineage>
        <taxon>Bacteria</taxon>
        <taxon>Pseudomonadati</taxon>
        <taxon>Bacteroidota</taxon>
        <taxon>Cytophagia</taxon>
        <taxon>Cytophagales</taxon>
        <taxon>Spirosomataceae</taxon>
        <taxon>Fibrivirga</taxon>
    </lineage>
</organism>
<name>A0ABX0QPV1_9BACT</name>
<comment type="caution">
    <text evidence="3">The sequence shown here is derived from an EMBL/GenBank/DDBJ whole genome shotgun (WGS) entry which is preliminary data.</text>
</comment>
<feature type="domain" description="MBG" evidence="1">
    <location>
        <begin position="85"/>
        <end position="154"/>
    </location>
</feature>
<dbReference type="InterPro" id="IPR026444">
    <property type="entry name" value="Secre_tail"/>
</dbReference>
<reference evidence="3" key="1">
    <citation type="submission" date="2024-05" db="EMBL/GenBank/DDBJ databases">
        <authorList>
            <person name="Jung D.-H."/>
        </authorList>
    </citation>
    <scope>NUCLEOTIDE SEQUENCE</scope>
    <source>
        <strain evidence="3">JA-25</strain>
    </source>
</reference>
<feature type="domain" description="Secretion system C-terminal sorting" evidence="2">
    <location>
        <begin position="551"/>
        <end position="624"/>
    </location>
</feature>
<dbReference type="Pfam" id="PF18962">
    <property type="entry name" value="Por_Secre_tail"/>
    <property type="match status" value="1"/>
</dbReference>
<keyword evidence="4" id="KW-1185">Reference proteome</keyword>
<accession>A0ABX0QPV1</accession>
<dbReference type="NCBIfam" id="TIGR04183">
    <property type="entry name" value="Por_Secre_tail"/>
    <property type="match status" value="1"/>
</dbReference>
<feature type="domain" description="MBG" evidence="1">
    <location>
        <begin position="8"/>
        <end position="78"/>
    </location>
</feature>
<gene>
    <name evidence="3" type="ORF">F7231_26880</name>
</gene>
<evidence type="ECO:0000259" key="1">
    <source>
        <dbReference type="Pfam" id="PF18676"/>
    </source>
</evidence>
<evidence type="ECO:0000313" key="3">
    <source>
        <dbReference type="EMBL" id="NID13823.1"/>
    </source>
</evidence>